<dbReference type="Pfam" id="PF13564">
    <property type="entry name" value="DoxX_2"/>
    <property type="match status" value="1"/>
</dbReference>
<dbReference type="InterPro" id="IPR032808">
    <property type="entry name" value="DoxX"/>
</dbReference>
<feature type="transmembrane region" description="Helical" evidence="5">
    <location>
        <begin position="95"/>
        <end position="112"/>
    </location>
</feature>
<comment type="subcellular location">
    <subcellularLocation>
        <location evidence="1">Membrane</location>
        <topology evidence="1">Multi-pass membrane protein</topology>
    </subcellularLocation>
</comment>
<evidence type="ECO:0000256" key="5">
    <source>
        <dbReference type="SAM" id="Phobius"/>
    </source>
</evidence>
<accession>A0ABU5QKN9</accession>
<evidence type="ECO:0000256" key="2">
    <source>
        <dbReference type="ARBA" id="ARBA00022692"/>
    </source>
</evidence>
<name>A0ABU5QKN9_9BACT</name>
<keyword evidence="2 5" id="KW-0812">Transmembrane</keyword>
<keyword evidence="7" id="KW-1185">Reference proteome</keyword>
<sequence length="119" mass="13392">MKKEKIIYWISTGLISAAMLMSSFMYLSKNPELLANFKLLGYPAYFIPMLGTAKLLGAISLLNPWFPKLREWAYAGFTFTFIGAIWSHIATNTPFIPALVLLVILGVSYFFNTKSEKVA</sequence>
<dbReference type="PIRSF" id="PIRSF030066">
    <property type="entry name" value="UCP030066"/>
    <property type="match status" value="1"/>
</dbReference>
<evidence type="ECO:0000313" key="6">
    <source>
        <dbReference type="EMBL" id="MEA5257319.1"/>
    </source>
</evidence>
<comment type="caution">
    <text evidence="6">The sequence shown here is derived from an EMBL/GenBank/DDBJ whole genome shotgun (WGS) entry which is preliminary data.</text>
</comment>
<gene>
    <name evidence="6" type="ORF">VB264_05960</name>
</gene>
<keyword evidence="3 5" id="KW-1133">Transmembrane helix</keyword>
<evidence type="ECO:0000256" key="1">
    <source>
        <dbReference type="ARBA" id="ARBA00004141"/>
    </source>
</evidence>
<reference evidence="6 7" key="1">
    <citation type="submission" date="2023-12" db="EMBL/GenBank/DDBJ databases">
        <title>Novel species of the genus Arcicella isolated from rivers.</title>
        <authorList>
            <person name="Lu H."/>
        </authorList>
    </citation>
    <scope>NUCLEOTIDE SEQUENCE [LARGE SCALE GENOMIC DNA]</scope>
    <source>
        <strain evidence="6 7">LMG 21963</strain>
    </source>
</reference>
<evidence type="ECO:0000256" key="3">
    <source>
        <dbReference type="ARBA" id="ARBA00022989"/>
    </source>
</evidence>
<dbReference type="RefSeq" id="WP_323247617.1">
    <property type="nucleotide sequence ID" value="NZ_JAYFUL010000006.1"/>
</dbReference>
<dbReference type="EMBL" id="JAYFUL010000006">
    <property type="protein sequence ID" value="MEA5257319.1"/>
    <property type="molecule type" value="Genomic_DNA"/>
</dbReference>
<feature type="transmembrane region" description="Helical" evidence="5">
    <location>
        <begin position="7"/>
        <end position="27"/>
    </location>
</feature>
<dbReference type="Proteomes" id="UP001304671">
    <property type="component" value="Unassembled WGS sequence"/>
</dbReference>
<evidence type="ECO:0000313" key="7">
    <source>
        <dbReference type="Proteomes" id="UP001304671"/>
    </source>
</evidence>
<feature type="transmembrane region" description="Helical" evidence="5">
    <location>
        <begin position="39"/>
        <end position="60"/>
    </location>
</feature>
<feature type="transmembrane region" description="Helical" evidence="5">
    <location>
        <begin position="72"/>
        <end position="89"/>
    </location>
</feature>
<protein>
    <submittedName>
        <fullName evidence="6">DoxX family protein</fullName>
    </submittedName>
</protein>
<evidence type="ECO:0000256" key="4">
    <source>
        <dbReference type="ARBA" id="ARBA00023136"/>
    </source>
</evidence>
<keyword evidence="4 5" id="KW-0472">Membrane</keyword>
<dbReference type="InterPro" id="IPR016944">
    <property type="entry name" value="UCP030066"/>
</dbReference>
<proteinExistence type="predicted"/>
<organism evidence="6 7">
    <name type="scientific">Arcicella aquatica</name>
    <dbReference type="NCBI Taxonomy" id="217141"/>
    <lineage>
        <taxon>Bacteria</taxon>
        <taxon>Pseudomonadati</taxon>
        <taxon>Bacteroidota</taxon>
        <taxon>Cytophagia</taxon>
        <taxon>Cytophagales</taxon>
        <taxon>Flectobacillaceae</taxon>
        <taxon>Arcicella</taxon>
    </lineage>
</organism>